<organism evidence="1 2">
    <name type="scientific">Chlamydomonas reinhardtii</name>
    <name type="common">Chlamydomonas smithii</name>
    <dbReference type="NCBI Taxonomy" id="3055"/>
    <lineage>
        <taxon>Eukaryota</taxon>
        <taxon>Viridiplantae</taxon>
        <taxon>Chlorophyta</taxon>
        <taxon>core chlorophytes</taxon>
        <taxon>Chlorophyceae</taxon>
        <taxon>CS clade</taxon>
        <taxon>Chlamydomonadales</taxon>
        <taxon>Chlamydomonadaceae</taxon>
        <taxon>Chlamydomonas</taxon>
    </lineage>
</organism>
<dbReference type="PaxDb" id="3055-EDO96829"/>
<dbReference type="KEGG" id="cre:CHLRE_07g325714v5"/>
<dbReference type="PROSITE" id="PS51257">
    <property type="entry name" value="PROKAR_LIPOPROTEIN"/>
    <property type="match status" value="1"/>
</dbReference>
<gene>
    <name evidence="1" type="ORF">CHLRE_07g325714v5</name>
</gene>
<reference evidence="1 2" key="1">
    <citation type="journal article" date="2007" name="Science">
        <title>The Chlamydomonas genome reveals the evolution of key animal and plant functions.</title>
        <authorList>
            <person name="Merchant S.S."/>
            <person name="Prochnik S.E."/>
            <person name="Vallon O."/>
            <person name="Harris E.H."/>
            <person name="Karpowicz S.J."/>
            <person name="Witman G.B."/>
            <person name="Terry A."/>
            <person name="Salamov A."/>
            <person name="Fritz-Laylin L.K."/>
            <person name="Marechal-Drouard L."/>
            <person name="Marshall W.F."/>
            <person name="Qu L.H."/>
            <person name="Nelson D.R."/>
            <person name="Sanderfoot A.A."/>
            <person name="Spalding M.H."/>
            <person name="Kapitonov V.V."/>
            <person name="Ren Q."/>
            <person name="Ferris P."/>
            <person name="Lindquist E."/>
            <person name="Shapiro H."/>
            <person name="Lucas S.M."/>
            <person name="Grimwood J."/>
            <person name="Schmutz J."/>
            <person name="Cardol P."/>
            <person name="Cerutti H."/>
            <person name="Chanfreau G."/>
            <person name="Chen C.L."/>
            <person name="Cognat V."/>
            <person name="Croft M.T."/>
            <person name="Dent R."/>
            <person name="Dutcher S."/>
            <person name="Fernandez E."/>
            <person name="Fukuzawa H."/>
            <person name="Gonzalez-Ballester D."/>
            <person name="Gonzalez-Halphen D."/>
            <person name="Hallmann A."/>
            <person name="Hanikenne M."/>
            <person name="Hippler M."/>
            <person name="Inwood W."/>
            <person name="Jabbari K."/>
            <person name="Kalanon M."/>
            <person name="Kuras R."/>
            <person name="Lefebvre P.A."/>
            <person name="Lemaire S.D."/>
            <person name="Lobanov A.V."/>
            <person name="Lohr M."/>
            <person name="Manuell A."/>
            <person name="Meier I."/>
            <person name="Mets L."/>
            <person name="Mittag M."/>
            <person name="Mittelmeier T."/>
            <person name="Moroney J.V."/>
            <person name="Moseley J."/>
            <person name="Napoli C."/>
            <person name="Nedelcu A.M."/>
            <person name="Niyogi K."/>
            <person name="Novoselov S.V."/>
            <person name="Paulsen I.T."/>
            <person name="Pazour G."/>
            <person name="Purton S."/>
            <person name="Ral J.P."/>
            <person name="Riano-Pachon D.M."/>
            <person name="Riekhof W."/>
            <person name="Rymarquis L."/>
            <person name="Schroda M."/>
            <person name="Stern D."/>
            <person name="Umen J."/>
            <person name="Willows R."/>
            <person name="Wilson N."/>
            <person name="Zimmer S.L."/>
            <person name="Allmer J."/>
            <person name="Balk J."/>
            <person name="Bisova K."/>
            <person name="Chen C.J."/>
            <person name="Elias M."/>
            <person name="Gendler K."/>
            <person name="Hauser C."/>
            <person name="Lamb M.R."/>
            <person name="Ledford H."/>
            <person name="Long J.C."/>
            <person name="Minagawa J."/>
            <person name="Page M.D."/>
            <person name="Pan J."/>
            <person name="Pootakham W."/>
            <person name="Roje S."/>
            <person name="Rose A."/>
            <person name="Stahlberg E."/>
            <person name="Terauchi A.M."/>
            <person name="Yang P."/>
            <person name="Ball S."/>
            <person name="Bowler C."/>
            <person name="Dieckmann C.L."/>
            <person name="Gladyshev V.N."/>
            <person name="Green P."/>
            <person name="Jorgensen R."/>
            <person name="Mayfield S."/>
            <person name="Mueller-Roeber B."/>
            <person name="Rajamani S."/>
            <person name="Sayre R.T."/>
            <person name="Brokstein P."/>
            <person name="Dubchak I."/>
            <person name="Goodstein D."/>
            <person name="Hornick L."/>
            <person name="Huang Y.W."/>
            <person name="Jhaveri J."/>
            <person name="Luo Y."/>
            <person name="Martinez D."/>
            <person name="Ngau W.C."/>
            <person name="Otillar B."/>
            <person name="Poliakov A."/>
            <person name="Porter A."/>
            <person name="Szajkowski L."/>
            <person name="Werner G."/>
            <person name="Zhou K."/>
            <person name="Grigoriev I.V."/>
            <person name="Rokhsar D.S."/>
            <person name="Grossman A.R."/>
        </authorList>
    </citation>
    <scope>NUCLEOTIDE SEQUENCE [LARGE SCALE GENOMIC DNA]</scope>
    <source>
        <strain evidence="2">CC-503</strain>
    </source>
</reference>
<dbReference type="InParanoid" id="A0A2K3DJD4"/>
<proteinExistence type="predicted"/>
<dbReference type="OrthoDB" id="565618at2759"/>
<dbReference type="EMBL" id="CM008968">
    <property type="protein sequence ID" value="PNW80635.1"/>
    <property type="molecule type" value="Genomic_DNA"/>
</dbReference>
<protein>
    <submittedName>
        <fullName evidence="1">Uncharacterized protein</fullName>
    </submittedName>
</protein>
<sequence length="221" mass="23379">MQRAAAGLPSTGGVPGVACACGACTLAPILRGPAPLTAQQVLAAPPVRRATALRSPRRGCATERLWIAKRTLNVSQPTGVAAAAAQQPAVGVSPEEIQWNDVVEYRLPQPLGGATLGLGRVEEMELEAGRVTLAPLELEPDDEEWWAESHDTQPQVLPAACVVRVLEVEFSQRQDREGNPHGEHAHDVYRLLSPATPGLYRGPRTLSVMVRAPDGGAEAAA</sequence>
<name>A0A2K3DJD4_CHLRE</name>
<dbReference type="RefSeq" id="XP_042922612.1">
    <property type="nucleotide sequence ID" value="XM_043064045.1"/>
</dbReference>
<dbReference type="GeneID" id="5728433"/>
<evidence type="ECO:0000313" key="2">
    <source>
        <dbReference type="Proteomes" id="UP000006906"/>
    </source>
</evidence>
<dbReference type="ExpressionAtlas" id="A0A2K3DJD4">
    <property type="expression patterns" value="baseline and differential"/>
</dbReference>
<dbReference type="AlphaFoldDB" id="A0A2K3DJD4"/>
<dbReference type="Gramene" id="PNW80635">
    <property type="protein sequence ID" value="PNW80635"/>
    <property type="gene ID" value="CHLRE_07g325714v5"/>
</dbReference>
<accession>A0A2K3DJD4</accession>
<keyword evidence="2" id="KW-1185">Reference proteome</keyword>
<evidence type="ECO:0000313" key="1">
    <source>
        <dbReference type="EMBL" id="PNW80635.1"/>
    </source>
</evidence>
<dbReference type="Proteomes" id="UP000006906">
    <property type="component" value="Chromosome 7"/>
</dbReference>